<dbReference type="AlphaFoldDB" id="A0A8T9SWL0"/>
<gene>
    <name evidence="1" type="ORF">MUN82_03815</name>
</gene>
<sequence length="76" mass="8752">MPALTFLRVKFTSNNVIFQLSDNSTHYRLYTAMPFTFLYETQATQAQREDYDIIANGKIVEWAELGQMVTVEQVVG</sequence>
<name>A0A8T9SWL0_9BACT</name>
<organism evidence="1 2">
    <name type="scientific">Hymenobacter aerilatus</name>
    <dbReference type="NCBI Taxonomy" id="2932251"/>
    <lineage>
        <taxon>Bacteria</taxon>
        <taxon>Pseudomonadati</taxon>
        <taxon>Bacteroidota</taxon>
        <taxon>Cytophagia</taxon>
        <taxon>Cytophagales</taxon>
        <taxon>Hymenobacteraceae</taxon>
        <taxon>Hymenobacter</taxon>
    </lineage>
</organism>
<evidence type="ECO:0008006" key="3">
    <source>
        <dbReference type="Google" id="ProtNLM"/>
    </source>
</evidence>
<dbReference type="RefSeq" id="WP_245095131.1">
    <property type="nucleotide sequence ID" value="NZ_CP095053.1"/>
</dbReference>
<dbReference type="EMBL" id="CP095053">
    <property type="protein sequence ID" value="UOR06225.1"/>
    <property type="molecule type" value="Genomic_DNA"/>
</dbReference>
<dbReference type="Gene3D" id="3.30.2020.40">
    <property type="entry name" value="Uncharacterised protein PF10387, DUF2442"/>
    <property type="match status" value="1"/>
</dbReference>
<evidence type="ECO:0000313" key="1">
    <source>
        <dbReference type="EMBL" id="UOR06225.1"/>
    </source>
</evidence>
<reference evidence="1 2" key="1">
    <citation type="submission" date="2022-04" db="EMBL/GenBank/DDBJ databases">
        <title>Hymenobacter sp. isolated from the air.</title>
        <authorList>
            <person name="Won M."/>
            <person name="Lee C.-M."/>
            <person name="Woen H.-Y."/>
            <person name="Kwon S.-W."/>
        </authorList>
    </citation>
    <scope>NUCLEOTIDE SEQUENCE [LARGE SCALE GENOMIC DNA]</scope>
    <source>
        <strain evidence="2">5413 J-13</strain>
    </source>
</reference>
<dbReference type="KEGG" id="haei:MUN82_03815"/>
<accession>A0A8T9SWL0</accession>
<dbReference type="Proteomes" id="UP000829925">
    <property type="component" value="Chromosome"/>
</dbReference>
<proteinExistence type="predicted"/>
<protein>
    <recommendedName>
        <fullName evidence="3">DUF2442 domain-containing protein</fullName>
    </recommendedName>
</protein>
<evidence type="ECO:0000313" key="2">
    <source>
        <dbReference type="Proteomes" id="UP000829925"/>
    </source>
</evidence>
<keyword evidence="2" id="KW-1185">Reference proteome</keyword>